<dbReference type="RefSeq" id="XP_020118446.1">
    <property type="nucleotide sequence ID" value="XM_020268842.1"/>
</dbReference>
<name>A0A225AV63_TALAT</name>
<reference evidence="2 3" key="1">
    <citation type="submission" date="2015-06" db="EMBL/GenBank/DDBJ databases">
        <title>Talaromyces atroroseus IBT 11181 draft genome.</title>
        <authorList>
            <person name="Rasmussen K.B."/>
            <person name="Rasmussen S."/>
            <person name="Petersen B."/>
            <person name="Sicheritz-Ponten T."/>
            <person name="Mortensen U.H."/>
            <person name="Thrane U."/>
        </authorList>
    </citation>
    <scope>NUCLEOTIDE SEQUENCE [LARGE SCALE GENOMIC DNA]</scope>
    <source>
        <strain evidence="2 3">IBT 11181</strain>
    </source>
</reference>
<keyword evidence="3" id="KW-1185">Reference proteome</keyword>
<protein>
    <submittedName>
        <fullName evidence="2">Uncharacterized protein</fullName>
    </submittedName>
</protein>
<dbReference type="GeneID" id="31006154"/>
<evidence type="ECO:0000313" key="3">
    <source>
        <dbReference type="Proteomes" id="UP000214365"/>
    </source>
</evidence>
<organism evidence="2 3">
    <name type="scientific">Talaromyces atroroseus</name>
    <dbReference type="NCBI Taxonomy" id="1441469"/>
    <lineage>
        <taxon>Eukaryota</taxon>
        <taxon>Fungi</taxon>
        <taxon>Dikarya</taxon>
        <taxon>Ascomycota</taxon>
        <taxon>Pezizomycotina</taxon>
        <taxon>Eurotiomycetes</taxon>
        <taxon>Eurotiomycetidae</taxon>
        <taxon>Eurotiales</taxon>
        <taxon>Trichocomaceae</taxon>
        <taxon>Talaromyces</taxon>
        <taxon>Talaromyces sect. Trachyspermi</taxon>
    </lineage>
</organism>
<dbReference type="AlphaFoldDB" id="A0A225AV63"/>
<gene>
    <name evidence="2" type="ORF">UA08_06399</name>
</gene>
<dbReference type="EMBL" id="LFMY01000010">
    <property type="protein sequence ID" value="OKL58325.1"/>
    <property type="molecule type" value="Genomic_DNA"/>
</dbReference>
<comment type="caution">
    <text evidence="2">The sequence shown here is derived from an EMBL/GenBank/DDBJ whole genome shotgun (WGS) entry which is preliminary data.</text>
</comment>
<dbReference type="STRING" id="1441469.A0A225AV63"/>
<evidence type="ECO:0000256" key="1">
    <source>
        <dbReference type="SAM" id="Coils"/>
    </source>
</evidence>
<sequence>MFGRTARPTARCARQQLQCKARFANYRFQSTASHAASPGTGNPALIGGLAGGAVAFVTGYTWYHFSGAKTLVKTSKAAQAYAEQAKQKIAQNTPEPDEAFRWLRDTLKGYAVFIPGARGYVDTTFDNLEKIRNDHEKEFDEIVTDAYNELSHLLKKEGFNTASATKALQILQKNVGRLFDLAGNAAENILDNNPQLKEKVGGSFDQLKQMGDTYGPQATEEVNRTYQQISSIIQRGASMESVEEIKNLIQEKKEKLQKLGDEAWQKGLEESREYLEKSPKLKQLIEENADTLRKGNLKELWGRVKDSASSGKVEDAEKYVKEKVEQAKNSTDLSSLDKWLNMVPGGSNVIPQLQSLQNIAQKKGNQAEDVLKETLEELQSVLKKRVEQVEKIAEEGKRESK</sequence>
<dbReference type="Proteomes" id="UP000214365">
    <property type="component" value="Unassembled WGS sequence"/>
</dbReference>
<accession>A0A225AV63</accession>
<keyword evidence="1" id="KW-0175">Coiled coil</keyword>
<evidence type="ECO:0000313" key="2">
    <source>
        <dbReference type="EMBL" id="OKL58325.1"/>
    </source>
</evidence>
<proteinExistence type="predicted"/>
<dbReference type="OrthoDB" id="3883941at2759"/>
<feature type="coiled-coil region" evidence="1">
    <location>
        <begin position="353"/>
        <end position="395"/>
    </location>
</feature>